<evidence type="ECO:0000313" key="2">
    <source>
        <dbReference type="Proteomes" id="UP001215280"/>
    </source>
</evidence>
<sequence>MLCPRTLARPSPVHCFLLVIQAQLRFHLRPLPRAKDPDLPSRNLVLPALCRQLSRCLNRPAPSVHSFAPRIRISMFCRQLQDTWFFPRQADRGQSPKRKSESQKPQISEIRTVYVNLQACDTINNIPARPLPPRCPRRCPMSHALNISTKFIPSLWPFLSVLISISHNSPVLYSFSLPVLYT</sequence>
<dbReference type="AlphaFoldDB" id="A0AAD7MFH1"/>
<accession>A0AAD7MFH1</accession>
<dbReference type="EMBL" id="JARJLG010000377">
    <property type="protein sequence ID" value="KAJ7714118.1"/>
    <property type="molecule type" value="Genomic_DNA"/>
</dbReference>
<gene>
    <name evidence="1" type="ORF">DFH07DRAFT_863582</name>
</gene>
<keyword evidence="2" id="KW-1185">Reference proteome</keyword>
<organism evidence="1 2">
    <name type="scientific">Mycena maculata</name>
    <dbReference type="NCBI Taxonomy" id="230809"/>
    <lineage>
        <taxon>Eukaryota</taxon>
        <taxon>Fungi</taxon>
        <taxon>Dikarya</taxon>
        <taxon>Basidiomycota</taxon>
        <taxon>Agaricomycotina</taxon>
        <taxon>Agaricomycetes</taxon>
        <taxon>Agaricomycetidae</taxon>
        <taxon>Agaricales</taxon>
        <taxon>Marasmiineae</taxon>
        <taxon>Mycenaceae</taxon>
        <taxon>Mycena</taxon>
    </lineage>
</organism>
<name>A0AAD7MFH1_9AGAR</name>
<dbReference type="Proteomes" id="UP001215280">
    <property type="component" value="Unassembled WGS sequence"/>
</dbReference>
<protein>
    <submittedName>
        <fullName evidence="1">Uncharacterized protein</fullName>
    </submittedName>
</protein>
<reference evidence="1" key="1">
    <citation type="submission" date="2023-03" db="EMBL/GenBank/DDBJ databases">
        <title>Massive genome expansion in bonnet fungi (Mycena s.s.) driven by repeated elements and novel gene families across ecological guilds.</title>
        <authorList>
            <consortium name="Lawrence Berkeley National Laboratory"/>
            <person name="Harder C.B."/>
            <person name="Miyauchi S."/>
            <person name="Viragh M."/>
            <person name="Kuo A."/>
            <person name="Thoen E."/>
            <person name="Andreopoulos B."/>
            <person name="Lu D."/>
            <person name="Skrede I."/>
            <person name="Drula E."/>
            <person name="Henrissat B."/>
            <person name="Morin E."/>
            <person name="Kohler A."/>
            <person name="Barry K."/>
            <person name="LaButti K."/>
            <person name="Morin E."/>
            <person name="Salamov A."/>
            <person name="Lipzen A."/>
            <person name="Mereny Z."/>
            <person name="Hegedus B."/>
            <person name="Baldrian P."/>
            <person name="Stursova M."/>
            <person name="Weitz H."/>
            <person name="Taylor A."/>
            <person name="Grigoriev I.V."/>
            <person name="Nagy L.G."/>
            <person name="Martin F."/>
            <person name="Kauserud H."/>
        </authorList>
    </citation>
    <scope>NUCLEOTIDE SEQUENCE</scope>
    <source>
        <strain evidence="1">CBHHK188m</strain>
    </source>
</reference>
<comment type="caution">
    <text evidence="1">The sequence shown here is derived from an EMBL/GenBank/DDBJ whole genome shotgun (WGS) entry which is preliminary data.</text>
</comment>
<evidence type="ECO:0000313" key="1">
    <source>
        <dbReference type="EMBL" id="KAJ7714118.1"/>
    </source>
</evidence>
<proteinExistence type="predicted"/>